<dbReference type="Proteomes" id="UP000183263">
    <property type="component" value="Unassembled WGS sequence"/>
</dbReference>
<keyword evidence="3" id="KW-1185">Reference proteome</keyword>
<proteinExistence type="predicted"/>
<feature type="chain" id="PRO_5039387714" description="Htaa protein" evidence="1">
    <location>
        <begin position="24"/>
        <end position="136"/>
    </location>
</feature>
<protein>
    <recommendedName>
        <fullName evidence="4">Htaa protein</fullName>
    </recommendedName>
</protein>
<accession>A0A1G8BH30</accession>
<evidence type="ECO:0000256" key="1">
    <source>
        <dbReference type="SAM" id="SignalP"/>
    </source>
</evidence>
<evidence type="ECO:0000313" key="2">
    <source>
        <dbReference type="EMBL" id="SDH32478.1"/>
    </source>
</evidence>
<organism evidence="2 3">
    <name type="scientific">Rhodococcus triatomae</name>
    <dbReference type="NCBI Taxonomy" id="300028"/>
    <lineage>
        <taxon>Bacteria</taxon>
        <taxon>Bacillati</taxon>
        <taxon>Actinomycetota</taxon>
        <taxon>Actinomycetes</taxon>
        <taxon>Mycobacteriales</taxon>
        <taxon>Nocardiaceae</taxon>
        <taxon>Rhodococcus</taxon>
    </lineage>
</organism>
<dbReference type="EMBL" id="FNDN01000001">
    <property type="protein sequence ID" value="SDH32478.1"/>
    <property type="molecule type" value="Genomic_DNA"/>
</dbReference>
<feature type="signal peptide" evidence="1">
    <location>
        <begin position="1"/>
        <end position="23"/>
    </location>
</feature>
<name>A0A1G8BH30_9NOCA</name>
<keyword evidence="1" id="KW-0732">Signal</keyword>
<reference evidence="2 3" key="1">
    <citation type="submission" date="2016-10" db="EMBL/GenBank/DDBJ databases">
        <authorList>
            <person name="de Groot N.N."/>
        </authorList>
    </citation>
    <scope>NUCLEOTIDE SEQUENCE [LARGE SCALE GENOMIC DNA]</scope>
    <source>
        <strain evidence="2 3">DSM 44892</strain>
    </source>
</reference>
<evidence type="ECO:0008006" key="4">
    <source>
        <dbReference type="Google" id="ProtNLM"/>
    </source>
</evidence>
<sequence>MRRLTPAITSGITVAGLAAGAWALGGGVAAADPVPPGTYDGSTDVPGGELIWEGKTFGEGTVSNNFVFGFNGLPGTTTYEDGETIIDYTPSGLGFLQDRITEGPDGVYNGTVYVYDRQVAEFGLTPVETDPAETID</sequence>
<evidence type="ECO:0000313" key="3">
    <source>
        <dbReference type="Proteomes" id="UP000183263"/>
    </source>
</evidence>
<dbReference type="AlphaFoldDB" id="A0A1G8BH30"/>
<gene>
    <name evidence="2" type="ORF">SAMN05444695_101860</name>
</gene>
<dbReference type="RefSeq" id="WP_072740152.1">
    <property type="nucleotide sequence ID" value="NZ_CP048813.1"/>
</dbReference>